<evidence type="ECO:0000313" key="3">
    <source>
        <dbReference type="Proteomes" id="UP001628179"/>
    </source>
</evidence>
<organism evidence="2 3">
    <name type="scientific">Madurella fahalii</name>
    <dbReference type="NCBI Taxonomy" id="1157608"/>
    <lineage>
        <taxon>Eukaryota</taxon>
        <taxon>Fungi</taxon>
        <taxon>Dikarya</taxon>
        <taxon>Ascomycota</taxon>
        <taxon>Pezizomycotina</taxon>
        <taxon>Sordariomycetes</taxon>
        <taxon>Sordariomycetidae</taxon>
        <taxon>Sordariales</taxon>
        <taxon>Sordariales incertae sedis</taxon>
        <taxon>Madurella</taxon>
    </lineage>
</organism>
<dbReference type="InterPro" id="IPR052895">
    <property type="entry name" value="HetReg/Transcr_Mod"/>
</dbReference>
<reference evidence="2 3" key="1">
    <citation type="submission" date="2024-09" db="EMBL/GenBank/DDBJ databases">
        <title>Itraconazole resistance in Madurella fahalii resulting from another homologue of gene encoding cytochrome P450 14-alpha sterol demethylase (CYP51).</title>
        <authorList>
            <person name="Yoshioka I."/>
            <person name="Fahal A.H."/>
            <person name="Kaneko S."/>
            <person name="Yaguchi T."/>
        </authorList>
    </citation>
    <scope>NUCLEOTIDE SEQUENCE [LARGE SCALE GENOMIC DNA]</scope>
    <source>
        <strain evidence="2 3">IFM 68171</strain>
    </source>
</reference>
<dbReference type="Pfam" id="PF06985">
    <property type="entry name" value="HET"/>
    <property type="match status" value="1"/>
</dbReference>
<proteinExistence type="predicted"/>
<gene>
    <name evidence="2" type="ORF">MFIFM68171_06753</name>
</gene>
<dbReference type="InterPro" id="IPR010730">
    <property type="entry name" value="HET"/>
</dbReference>
<feature type="domain" description="Heterokaryon incompatibility" evidence="1">
    <location>
        <begin position="54"/>
        <end position="241"/>
    </location>
</feature>
<protein>
    <recommendedName>
        <fullName evidence="1">Heterokaryon incompatibility domain-containing protein</fullName>
    </recommendedName>
</protein>
<sequence>MEFLKKLSLRNTYSYEPLPHSRAIRLIRLVPNLKQTCGFSLSLRIVSVDNPGKFCALSYTWRSPTTTSPDETGDNEEAPAMVAVECDGKELYVTENAFDFLQYAFHGGIFLADHHARSEADVYLWIDAISINQADLEERSCQVSLMGDVYQSSRGTIVWLGKEDPHPGARWVMQTFIPSFLALSRVNGRDFFIAKSPLCTDPALVQHFGEEVCARWRQELPFFFLFLLRHRWFHRGWVVQEVVLKGIKDQDAILVICGSFSMPWAQLLSFLTILSAADWRRSLTSHIRSLPEIGRYGRQLSTAFQMLHSTSVLQNHLRACSQGEILPSLSWRYGTMTDTERVYALFFETVYHMRGRRFTDKRDVIYACLGLLSCLGRSASRIMNADYRISPAEVYTRAAWAMLNTMARLDLLNTIEVRRTDASKNLPSWVPDFNVTANPTRFSNIQHAFSQAVGFGALKRQSPSSSYRLIGEKTLALQGVMVSTVSKRGPLLNMKDPSNVHFEWFLEALVRHQGNYTQTCQTPAEALSRTLVANICPDALDELQYKAAFRTWWSKHLAQRIRLLEATCPGNSKRITDLLGQLGADQEWLPSLTEVLSRVADESSEADSVDVAYLDTIRYRIWCLRRVVLTDDGRFGIGPCTMCPTDQIWLLDGGRTPFILRKKASGDGYIILGEVYIHGVMYGELATTELLSQMGEVRIH</sequence>
<evidence type="ECO:0000259" key="1">
    <source>
        <dbReference type="Pfam" id="PF06985"/>
    </source>
</evidence>
<dbReference type="Pfam" id="PF26639">
    <property type="entry name" value="Het-6_barrel"/>
    <property type="match status" value="1"/>
</dbReference>
<accession>A0ABQ0GFK1</accession>
<comment type="caution">
    <text evidence="2">The sequence shown here is derived from an EMBL/GenBank/DDBJ whole genome shotgun (WGS) entry which is preliminary data.</text>
</comment>
<dbReference type="Proteomes" id="UP001628179">
    <property type="component" value="Unassembled WGS sequence"/>
</dbReference>
<dbReference type="RefSeq" id="XP_070918274.1">
    <property type="nucleotide sequence ID" value="XM_071062173.1"/>
</dbReference>
<dbReference type="GeneID" id="98177496"/>
<dbReference type="PANTHER" id="PTHR24148:SF73">
    <property type="entry name" value="HET DOMAIN PROTEIN (AFU_ORTHOLOGUE AFUA_8G01020)"/>
    <property type="match status" value="1"/>
</dbReference>
<evidence type="ECO:0000313" key="2">
    <source>
        <dbReference type="EMBL" id="GAB1316543.1"/>
    </source>
</evidence>
<keyword evidence="3" id="KW-1185">Reference proteome</keyword>
<dbReference type="EMBL" id="BAAFSV010000003">
    <property type="protein sequence ID" value="GAB1316543.1"/>
    <property type="molecule type" value="Genomic_DNA"/>
</dbReference>
<name>A0ABQ0GFK1_9PEZI</name>
<dbReference type="PANTHER" id="PTHR24148">
    <property type="entry name" value="ANKYRIN REPEAT DOMAIN-CONTAINING PROTEIN 39 HOMOLOG-RELATED"/>
    <property type="match status" value="1"/>
</dbReference>